<reference evidence="1" key="1">
    <citation type="submission" date="2022-01" db="EMBL/GenBank/DDBJ databases">
        <title>Genome sequencing of Zunongwangia sp. M21534 genome.</title>
        <authorList>
            <person name="Chen Y."/>
            <person name="Dong C."/>
            <person name="Shao Z."/>
        </authorList>
    </citation>
    <scope>NUCLEOTIDE SEQUENCE</scope>
    <source>
        <strain evidence="1">MCCC M21534</strain>
    </source>
</reference>
<evidence type="ECO:0000313" key="1">
    <source>
        <dbReference type="EMBL" id="MCL6220945.1"/>
    </source>
</evidence>
<dbReference type="EMBL" id="JAKHSK010000070">
    <property type="protein sequence ID" value="MCL6220945.1"/>
    <property type="molecule type" value="Genomic_DNA"/>
</dbReference>
<gene>
    <name evidence="1" type="ORF">L1967_21855</name>
</gene>
<keyword evidence="2" id="KW-1185">Reference proteome</keyword>
<dbReference type="AlphaFoldDB" id="A0A9X1ZXF1"/>
<evidence type="ECO:0000313" key="2">
    <source>
        <dbReference type="Proteomes" id="UP001139521"/>
    </source>
</evidence>
<sequence>MKITVEPNSLYKVGDKIFGNIYFGDNEYVFPEKEWNDFVVIIFNWWSESILKLLKKVSIEEELDFMDGPASVKVQFLENNSFCLYFVLNNEVVNSIEVDVRLFTKEFLNTLNLLIRTIKENKWADEEIDSLLENYKRLQKCFVEYLRNEKLTE</sequence>
<name>A0A9X1ZXF1_9FLAO</name>
<comment type="caution">
    <text evidence="1">The sequence shown here is derived from an EMBL/GenBank/DDBJ whole genome shotgun (WGS) entry which is preliminary data.</text>
</comment>
<accession>A0A9X1ZXF1</accession>
<protein>
    <submittedName>
        <fullName evidence="1">Uncharacterized protein</fullName>
    </submittedName>
</protein>
<dbReference type="RefSeq" id="WP_249603615.1">
    <property type="nucleotide sequence ID" value="NZ_JAKHSK010000070.1"/>
</dbReference>
<proteinExistence type="predicted"/>
<organism evidence="1 2">
    <name type="scientific">Zunongwangia pacifica</name>
    <dbReference type="NCBI Taxonomy" id="2911062"/>
    <lineage>
        <taxon>Bacteria</taxon>
        <taxon>Pseudomonadati</taxon>
        <taxon>Bacteroidota</taxon>
        <taxon>Flavobacteriia</taxon>
        <taxon>Flavobacteriales</taxon>
        <taxon>Flavobacteriaceae</taxon>
        <taxon>Zunongwangia</taxon>
    </lineage>
</organism>
<dbReference type="Proteomes" id="UP001139521">
    <property type="component" value="Unassembled WGS sequence"/>
</dbReference>